<proteinExistence type="predicted"/>
<reference evidence="1" key="1">
    <citation type="submission" date="2020-10" db="EMBL/GenBank/DDBJ databases">
        <authorList>
            <person name="Gilroy R."/>
        </authorList>
    </citation>
    <scope>NUCLEOTIDE SEQUENCE</scope>
    <source>
        <strain evidence="1">B3-1481</strain>
    </source>
</reference>
<dbReference type="SUPFAM" id="SSF109604">
    <property type="entry name" value="HD-domain/PDEase-like"/>
    <property type="match status" value="1"/>
</dbReference>
<name>A0A9D9NNB9_9BACT</name>
<dbReference type="AlphaFoldDB" id="A0A9D9NNB9"/>
<dbReference type="Gene3D" id="1.10.3210.10">
    <property type="entry name" value="Hypothetical protein af1432"/>
    <property type="match status" value="1"/>
</dbReference>
<protein>
    <submittedName>
        <fullName evidence="1">Phosphohydrolase</fullName>
    </submittedName>
</protein>
<organism evidence="1 2">
    <name type="scientific">Candidatus Cryptobacteroides avistercoris</name>
    <dbReference type="NCBI Taxonomy" id="2840758"/>
    <lineage>
        <taxon>Bacteria</taxon>
        <taxon>Pseudomonadati</taxon>
        <taxon>Bacteroidota</taxon>
        <taxon>Bacteroidia</taxon>
        <taxon>Bacteroidales</taxon>
        <taxon>Candidatus Cryptobacteroides</taxon>
    </lineage>
</organism>
<comment type="caution">
    <text evidence="1">The sequence shown here is derived from an EMBL/GenBank/DDBJ whole genome shotgun (WGS) entry which is preliminary data.</text>
</comment>
<dbReference type="EMBL" id="JADILW010000026">
    <property type="protein sequence ID" value="MBO8479806.1"/>
    <property type="molecule type" value="Genomic_DNA"/>
</dbReference>
<reference evidence="1" key="2">
    <citation type="journal article" date="2021" name="PeerJ">
        <title>Extensive microbial diversity within the chicken gut microbiome revealed by metagenomics and culture.</title>
        <authorList>
            <person name="Gilroy R."/>
            <person name="Ravi A."/>
            <person name="Getino M."/>
            <person name="Pursley I."/>
            <person name="Horton D.L."/>
            <person name="Alikhan N.F."/>
            <person name="Baker D."/>
            <person name="Gharbi K."/>
            <person name="Hall N."/>
            <person name="Watson M."/>
            <person name="Adriaenssens E.M."/>
            <person name="Foster-Nyarko E."/>
            <person name="Jarju S."/>
            <person name="Secka A."/>
            <person name="Antonio M."/>
            <person name="Oren A."/>
            <person name="Chaudhuri R.R."/>
            <person name="La Ragione R."/>
            <person name="Hildebrand F."/>
            <person name="Pallen M.J."/>
        </authorList>
    </citation>
    <scope>NUCLEOTIDE SEQUENCE</scope>
    <source>
        <strain evidence="1">B3-1481</strain>
    </source>
</reference>
<dbReference type="Proteomes" id="UP000823769">
    <property type="component" value="Unassembled WGS sequence"/>
</dbReference>
<gene>
    <name evidence="1" type="ORF">IAB76_01645</name>
</gene>
<evidence type="ECO:0000313" key="1">
    <source>
        <dbReference type="EMBL" id="MBO8479806.1"/>
    </source>
</evidence>
<accession>A0A9D9NNB9</accession>
<sequence>MTSPSLEDIQKAPVVEAAAQLARQLHQGQLDKAGKDYFEGHLTAVAEAGRNWKEKTVGYLHDAAEDTYHSVPQVMQKLKETLAEMPLEDAFIAPTYQEWQELTEALDLLNARTAPSREAYIERFRGHELAIRVKLSDLSNNMDLSRLSDPGERDIMRIERYRKEYSQLTEMLKELSR</sequence>
<evidence type="ECO:0000313" key="2">
    <source>
        <dbReference type="Proteomes" id="UP000823769"/>
    </source>
</evidence>